<dbReference type="Pfam" id="PF03022">
    <property type="entry name" value="MRJP"/>
    <property type="match status" value="1"/>
</dbReference>
<name>A0A8J2H5S7_COTCN</name>
<dbReference type="InterPro" id="IPR017996">
    <property type="entry name" value="MRJP/yellow-related"/>
</dbReference>
<sequence>MMTEYIKRPGRGSASFTVVPFSKPVTRVLQTVNMWYLILLLSLSVVTCDPFKTVFSWKQVDYNFPNETTRNAYKTSGDYIKEHVVPLGLNVWGDKLFITVPRWKKGVPANLNYVSLNNADNKSPLLNPYPDWESNDIHSPDALVNILRVRIDACDRLWAVDSGIDDILGEFNAVQPKKLIAIDLKTNKIILRYTFKDSDLKPNTFFADTVIDVDPKNCSDAYVYNSDLGGYGLVVYSMAKNDSWRINHNYFYFDPLNGEYNVSGIHFQWTDGMFGMALSPPKEDGSKTLYFHPMSGIHEFAVSTSLIKNQTALADPKYWTQFHVVGNKGPLTQGTSSMYDLETGIIYFTQLNKNAVACWDTKMDLNPDNFRIVAQDNEKLVFPNDIIIEPKTRKFYCLSDNLPVLQYSEYDVNQTNFYIHVASLDDLTTACRAKAE</sequence>
<dbReference type="PRINTS" id="PR01366">
    <property type="entry name" value="ROYALJELLY"/>
</dbReference>
<reference evidence="5" key="1">
    <citation type="submission" date="2021-04" db="EMBL/GenBank/DDBJ databases">
        <authorList>
            <person name="Chebbi M.A.C M."/>
        </authorList>
    </citation>
    <scope>NUCLEOTIDE SEQUENCE</scope>
</reference>
<dbReference type="PANTHER" id="PTHR10009:SF11">
    <property type="entry name" value="RH54244P"/>
    <property type="match status" value="1"/>
</dbReference>
<keyword evidence="4" id="KW-0732">Signal</keyword>
<dbReference type="GO" id="GO:0005576">
    <property type="term" value="C:extracellular region"/>
    <property type="evidence" value="ECO:0007669"/>
    <property type="project" value="UniProtKB-SubCell"/>
</dbReference>
<comment type="subcellular location">
    <subcellularLocation>
        <location evidence="1">Secreted</location>
    </subcellularLocation>
</comment>
<dbReference type="AlphaFoldDB" id="A0A8J2H5S7"/>
<keyword evidence="6" id="KW-1185">Reference proteome</keyword>
<keyword evidence="3" id="KW-0964">Secreted</keyword>
<evidence type="ECO:0000256" key="4">
    <source>
        <dbReference type="ARBA" id="ARBA00022729"/>
    </source>
</evidence>
<accession>A0A8J2H5S7</accession>
<dbReference type="EMBL" id="CAJNRD030001116">
    <property type="protein sequence ID" value="CAG5075870.1"/>
    <property type="molecule type" value="Genomic_DNA"/>
</dbReference>
<proteinExistence type="inferred from homology"/>
<protein>
    <submittedName>
        <fullName evidence="5">Similar to y: Protein yellow (Drosophila melanogaster)</fullName>
    </submittedName>
</protein>
<evidence type="ECO:0000256" key="1">
    <source>
        <dbReference type="ARBA" id="ARBA00004613"/>
    </source>
</evidence>
<dbReference type="Proteomes" id="UP000786811">
    <property type="component" value="Unassembled WGS sequence"/>
</dbReference>
<dbReference type="OrthoDB" id="7776143at2759"/>
<organism evidence="5 6">
    <name type="scientific">Cotesia congregata</name>
    <name type="common">Parasitoid wasp</name>
    <name type="synonym">Apanteles congregatus</name>
    <dbReference type="NCBI Taxonomy" id="51543"/>
    <lineage>
        <taxon>Eukaryota</taxon>
        <taxon>Metazoa</taxon>
        <taxon>Ecdysozoa</taxon>
        <taxon>Arthropoda</taxon>
        <taxon>Hexapoda</taxon>
        <taxon>Insecta</taxon>
        <taxon>Pterygota</taxon>
        <taxon>Neoptera</taxon>
        <taxon>Endopterygota</taxon>
        <taxon>Hymenoptera</taxon>
        <taxon>Apocrita</taxon>
        <taxon>Ichneumonoidea</taxon>
        <taxon>Braconidae</taxon>
        <taxon>Microgastrinae</taxon>
        <taxon>Cotesia</taxon>
    </lineage>
</organism>
<dbReference type="PANTHER" id="PTHR10009">
    <property type="entry name" value="PROTEIN YELLOW-RELATED"/>
    <property type="match status" value="1"/>
</dbReference>
<evidence type="ECO:0000313" key="5">
    <source>
        <dbReference type="EMBL" id="CAG5075870.1"/>
    </source>
</evidence>
<dbReference type="Gene3D" id="2.120.10.30">
    <property type="entry name" value="TolB, C-terminal domain"/>
    <property type="match status" value="1"/>
</dbReference>
<dbReference type="InterPro" id="IPR011042">
    <property type="entry name" value="6-blade_b-propeller_TolB-like"/>
</dbReference>
<gene>
    <name evidence="5" type="ORF">HICCMSTLAB_LOCUS1903</name>
</gene>
<comment type="caution">
    <text evidence="5">The sequence shown here is derived from an EMBL/GenBank/DDBJ whole genome shotgun (WGS) entry which is preliminary data.</text>
</comment>
<evidence type="ECO:0000256" key="2">
    <source>
        <dbReference type="ARBA" id="ARBA00009127"/>
    </source>
</evidence>
<evidence type="ECO:0000256" key="3">
    <source>
        <dbReference type="ARBA" id="ARBA00022525"/>
    </source>
</evidence>
<comment type="similarity">
    <text evidence="2">Belongs to the major royal jelly protein family.</text>
</comment>
<evidence type="ECO:0000313" key="6">
    <source>
        <dbReference type="Proteomes" id="UP000786811"/>
    </source>
</evidence>